<dbReference type="PANTHER" id="PTHR38074:SF1">
    <property type="entry name" value="ALTERED INHERITANCE OF MITOCHONDRIA PROTEIN 24, MITOCHONDRIAL"/>
    <property type="match status" value="1"/>
</dbReference>
<dbReference type="RefSeq" id="WP_079722969.1">
    <property type="nucleotide sequence ID" value="NZ_BMCL01000003.1"/>
</dbReference>
<name>A0A1T5J7T6_9GAMM</name>
<reference evidence="1 2" key="1">
    <citation type="submission" date="2017-02" db="EMBL/GenBank/DDBJ databases">
        <authorList>
            <person name="Peterson S.W."/>
        </authorList>
    </citation>
    <scope>NUCLEOTIDE SEQUENCE [LARGE SCALE GENOMIC DNA]</scope>
    <source>
        <strain evidence="1 2">P15</strain>
    </source>
</reference>
<dbReference type="STRING" id="428993.SAMN06296058_0586"/>
<organism evidence="1 2">
    <name type="scientific">Pseudoxanthomonas indica</name>
    <dbReference type="NCBI Taxonomy" id="428993"/>
    <lineage>
        <taxon>Bacteria</taxon>
        <taxon>Pseudomonadati</taxon>
        <taxon>Pseudomonadota</taxon>
        <taxon>Gammaproteobacteria</taxon>
        <taxon>Lysobacterales</taxon>
        <taxon>Lysobacteraceae</taxon>
        <taxon>Pseudoxanthomonas</taxon>
    </lineage>
</organism>
<dbReference type="InterPro" id="IPR002838">
    <property type="entry name" value="AIM24"/>
</dbReference>
<dbReference type="PANTHER" id="PTHR38074">
    <property type="entry name" value="ALTERED INHERITANCE OF MITOCHONDRIA PROTEIN 24, MITOCHONDRIAL"/>
    <property type="match status" value="1"/>
</dbReference>
<dbReference type="InterPro" id="IPR036983">
    <property type="entry name" value="AIM24_sf"/>
</dbReference>
<evidence type="ECO:0000313" key="2">
    <source>
        <dbReference type="Proteomes" id="UP000190341"/>
    </source>
</evidence>
<dbReference type="InterPro" id="IPR016031">
    <property type="entry name" value="Trp_RNA-bd_attenuator-like_dom"/>
</dbReference>
<sequence length="230" mass="24920">MAITKVSEFVESSGQKDLSAEAFELESAHMLEVKLSGRVWAKAGSMVAYRGAVKFVRQGMLEQGLGNLLKKAISGEGNTLMKMEGQGRVYLADSGKKITLLRLDGESIFVNGNDVLAYEDGIDSQITMMRRVAGMLSGGLFNIRLSGRGVVAITSHYQPLTLAVSRNQPVFTDPNATVAWSGGLSPDIVTDISFKTLLGRGSGESIQLKFAGEGWVVVQPYEEVYLQHKQ</sequence>
<dbReference type="Gene3D" id="3.60.160.10">
    <property type="entry name" value="Mitochondrial biogenesis AIM24"/>
    <property type="match status" value="1"/>
</dbReference>
<proteinExistence type="predicted"/>
<protein>
    <submittedName>
        <fullName evidence="1">Uncharacterized conserved protein, AIM24 family</fullName>
    </submittedName>
</protein>
<dbReference type="AlphaFoldDB" id="A0A1T5J7T6"/>
<keyword evidence="2" id="KW-1185">Reference proteome</keyword>
<dbReference type="OrthoDB" id="8707822at2"/>
<dbReference type="SUPFAM" id="SSF51219">
    <property type="entry name" value="TRAP-like"/>
    <property type="match status" value="1"/>
</dbReference>
<accession>A0A1T5J7T6</accession>
<dbReference type="Pfam" id="PF01987">
    <property type="entry name" value="AIM24"/>
    <property type="match status" value="1"/>
</dbReference>
<evidence type="ECO:0000313" key="1">
    <source>
        <dbReference type="EMBL" id="SKC47404.1"/>
    </source>
</evidence>
<dbReference type="Proteomes" id="UP000190341">
    <property type="component" value="Unassembled WGS sequence"/>
</dbReference>
<dbReference type="EMBL" id="FUZV01000001">
    <property type="protein sequence ID" value="SKC47404.1"/>
    <property type="molecule type" value="Genomic_DNA"/>
</dbReference>
<gene>
    <name evidence="1" type="ORF">SAMN06296058_0586</name>
</gene>